<accession>A0A0D2NCF5</accession>
<dbReference type="EMBL" id="KN817689">
    <property type="protein sequence ID" value="KJA14226.1"/>
    <property type="molecule type" value="Genomic_DNA"/>
</dbReference>
<gene>
    <name evidence="2" type="ORF">HYPSUDRAFT_49357</name>
</gene>
<proteinExistence type="predicted"/>
<evidence type="ECO:0000313" key="3">
    <source>
        <dbReference type="Proteomes" id="UP000054270"/>
    </source>
</evidence>
<protein>
    <recommendedName>
        <fullName evidence="4">F-box domain-containing protein</fullName>
    </recommendedName>
</protein>
<keyword evidence="1" id="KW-0175">Coiled coil</keyword>
<evidence type="ECO:0000313" key="2">
    <source>
        <dbReference type="EMBL" id="KJA14226.1"/>
    </source>
</evidence>
<dbReference type="OrthoDB" id="3365698at2759"/>
<dbReference type="InterPro" id="IPR032675">
    <property type="entry name" value="LRR_dom_sf"/>
</dbReference>
<reference evidence="3" key="1">
    <citation type="submission" date="2014-04" db="EMBL/GenBank/DDBJ databases">
        <title>Evolutionary Origins and Diversification of the Mycorrhizal Mutualists.</title>
        <authorList>
            <consortium name="DOE Joint Genome Institute"/>
            <consortium name="Mycorrhizal Genomics Consortium"/>
            <person name="Kohler A."/>
            <person name="Kuo A."/>
            <person name="Nagy L.G."/>
            <person name="Floudas D."/>
            <person name="Copeland A."/>
            <person name="Barry K.W."/>
            <person name="Cichocki N."/>
            <person name="Veneault-Fourrey C."/>
            <person name="LaButti K."/>
            <person name="Lindquist E.A."/>
            <person name="Lipzen A."/>
            <person name="Lundell T."/>
            <person name="Morin E."/>
            <person name="Murat C."/>
            <person name="Riley R."/>
            <person name="Ohm R."/>
            <person name="Sun H."/>
            <person name="Tunlid A."/>
            <person name="Henrissat B."/>
            <person name="Grigoriev I.V."/>
            <person name="Hibbett D.S."/>
            <person name="Martin F."/>
        </authorList>
    </citation>
    <scope>NUCLEOTIDE SEQUENCE [LARGE SCALE GENOMIC DNA]</scope>
    <source>
        <strain evidence="3">FD-334 SS-4</strain>
    </source>
</reference>
<feature type="coiled-coil region" evidence="1">
    <location>
        <begin position="41"/>
        <end position="96"/>
    </location>
</feature>
<name>A0A0D2NCF5_HYPSF</name>
<organism evidence="2 3">
    <name type="scientific">Hypholoma sublateritium (strain FD-334 SS-4)</name>
    <dbReference type="NCBI Taxonomy" id="945553"/>
    <lineage>
        <taxon>Eukaryota</taxon>
        <taxon>Fungi</taxon>
        <taxon>Dikarya</taxon>
        <taxon>Basidiomycota</taxon>
        <taxon>Agaricomycotina</taxon>
        <taxon>Agaricomycetes</taxon>
        <taxon>Agaricomycetidae</taxon>
        <taxon>Agaricales</taxon>
        <taxon>Agaricineae</taxon>
        <taxon>Strophariaceae</taxon>
        <taxon>Hypholoma</taxon>
    </lineage>
</organism>
<dbReference type="AlphaFoldDB" id="A0A0D2NCF5"/>
<dbReference type="Gene3D" id="3.80.10.10">
    <property type="entry name" value="Ribonuclease Inhibitor"/>
    <property type="match status" value="1"/>
</dbReference>
<dbReference type="Proteomes" id="UP000054270">
    <property type="component" value="Unassembled WGS sequence"/>
</dbReference>
<evidence type="ECO:0000256" key="1">
    <source>
        <dbReference type="SAM" id="Coils"/>
    </source>
</evidence>
<dbReference type="SUPFAM" id="SSF52047">
    <property type="entry name" value="RNI-like"/>
    <property type="match status" value="1"/>
</dbReference>
<dbReference type="STRING" id="945553.A0A0D2NCF5"/>
<keyword evidence="3" id="KW-1185">Reference proteome</keyword>
<sequence length="583" mass="66231">MDHADLSNNSILEMLLKTNRPPTDQERAIIQESMSPTNAELKAVEDQISEATTHIRALTSQSRIEQMRKQAHEEAFEEAEGKLKRLRKEKAAILEATADHRRALSTFRNLPEDVLREICVACVEADIPKLSYRSTPLPYILAQISSDIRRIALTTPFLWASIHVCIPTWYSFDRKRDTQICSILASRASEWLDRAGGSALTVFMEDPNYEQTEDTTESDPSHELFTTLLRYSTRWRRIHFESNCRDALSTPITRIAALTAIDAPLLESISLSFQLGASVFYGSTLLEIPTLKRLTLNTFWDDLPEYAFVSGFNVNWAVLTSLTLRGGYNTPSCVDGIAWILLDTKCLIFCDIVVNPSSGDSPVCEINLPFLEILHLTEKTFEPESSRVPSILDLLTAPNLTVLKIRAAFLKNSLLNFFKRSPRVQDLSICHSDSEESFAEIAELLHHCPLLSILSLQPPWKANPAYRPAANVDSFLRAFVEDAGAGVLCPRLQKLDFPAKIVFSLQTLRQFLEAKQRGSATQNDALAPWKSVRIDMICIKDLKIYRQMLDLLWEKREMGLDVESYYKDEAILPDKYLYRWEYS</sequence>
<evidence type="ECO:0008006" key="4">
    <source>
        <dbReference type="Google" id="ProtNLM"/>
    </source>
</evidence>